<sequence length="240" mass="26920">MAAIEIAKFLKDRGCEVRVIGDGMHSTSFLETKVDEAPRPERMHLPLHVTIVDCMDRETESSVKWKREEASESPSPQQPTAKERIAAAIKNEARRQEKLTKRDAGVAAMKAKRAERLEAVVEALSSDITDGSLWDGTDYDIQFEEPDQNVEYLRHIVLLTGDSERCFYIATVSQDIPEDDADHEGVDADTEPYTVTVRHARLIHGGSTHQIYFKDIENLDEIRGRIVDAVVSAIDQASSQ</sequence>
<organism evidence="2 3">
    <name type="scientific">Rhodopirellula maiorica SM1</name>
    <dbReference type="NCBI Taxonomy" id="1265738"/>
    <lineage>
        <taxon>Bacteria</taxon>
        <taxon>Pseudomonadati</taxon>
        <taxon>Planctomycetota</taxon>
        <taxon>Planctomycetia</taxon>
        <taxon>Pirellulales</taxon>
        <taxon>Pirellulaceae</taxon>
        <taxon>Novipirellula</taxon>
    </lineage>
</organism>
<evidence type="ECO:0000313" key="2">
    <source>
        <dbReference type="EMBL" id="EMI15308.1"/>
    </source>
</evidence>
<feature type="region of interest" description="Disordered" evidence="1">
    <location>
        <begin position="62"/>
        <end position="82"/>
    </location>
</feature>
<proteinExistence type="predicted"/>
<keyword evidence="3" id="KW-1185">Reference proteome</keyword>
<dbReference type="AlphaFoldDB" id="M5R758"/>
<dbReference type="Proteomes" id="UP000011991">
    <property type="component" value="Unassembled WGS sequence"/>
</dbReference>
<dbReference type="EMBL" id="ANOG01001119">
    <property type="protein sequence ID" value="EMI15308.1"/>
    <property type="molecule type" value="Genomic_DNA"/>
</dbReference>
<dbReference type="PATRIC" id="fig|1265738.3.peg.7753"/>
<gene>
    <name evidence="2" type="ORF">RMSM_07769</name>
</gene>
<name>M5R758_9BACT</name>
<protein>
    <submittedName>
        <fullName evidence="2">Uncharacterized protein</fullName>
    </submittedName>
</protein>
<evidence type="ECO:0000256" key="1">
    <source>
        <dbReference type="SAM" id="MobiDB-lite"/>
    </source>
</evidence>
<accession>M5R758</accession>
<reference evidence="2 3" key="1">
    <citation type="journal article" date="2013" name="Mar. Genomics">
        <title>Expression of sulfatases in Rhodopirellula baltica and the diversity of sulfatases in the genus Rhodopirellula.</title>
        <authorList>
            <person name="Wegner C.E."/>
            <person name="Richter-Heitmann T."/>
            <person name="Klindworth A."/>
            <person name="Klockow C."/>
            <person name="Richter M."/>
            <person name="Achstetter T."/>
            <person name="Glockner F.O."/>
            <person name="Harder J."/>
        </authorList>
    </citation>
    <scope>NUCLEOTIDE SEQUENCE [LARGE SCALE GENOMIC DNA]</scope>
    <source>
        <strain evidence="2 3">SM1</strain>
    </source>
</reference>
<evidence type="ECO:0000313" key="3">
    <source>
        <dbReference type="Proteomes" id="UP000011991"/>
    </source>
</evidence>
<comment type="caution">
    <text evidence="2">The sequence shown here is derived from an EMBL/GenBank/DDBJ whole genome shotgun (WGS) entry which is preliminary data.</text>
</comment>